<sequence>VRGRKLYNFLMHMKAVYYYNHPEYAAKCPDDDINSSTIEMCGEKPKERCDDKCNIEEVKMNSWDSDGYSPHRLVYDDTHSDSLSSASAELHSQSSSKFDIVNLPLDLSKHGPVVQVSSKVFQ</sequence>
<feature type="non-terminal residue" evidence="1">
    <location>
        <position position="1"/>
    </location>
</feature>
<name>A0AAW0VTJ6_CHEQU</name>
<dbReference type="AlphaFoldDB" id="A0AAW0VTJ6"/>
<reference evidence="1 2" key="1">
    <citation type="journal article" date="2024" name="BMC Genomics">
        <title>Genome assembly of redclaw crayfish (Cherax quadricarinatus) provides insights into its immune adaptation and hypoxia tolerance.</title>
        <authorList>
            <person name="Liu Z."/>
            <person name="Zheng J."/>
            <person name="Li H."/>
            <person name="Fang K."/>
            <person name="Wang S."/>
            <person name="He J."/>
            <person name="Zhou D."/>
            <person name="Weng S."/>
            <person name="Chi M."/>
            <person name="Gu Z."/>
            <person name="He J."/>
            <person name="Li F."/>
            <person name="Wang M."/>
        </authorList>
    </citation>
    <scope>NUCLEOTIDE SEQUENCE [LARGE SCALE GENOMIC DNA]</scope>
    <source>
        <strain evidence="1">ZL_2023a</strain>
    </source>
</reference>
<comment type="caution">
    <text evidence="1">The sequence shown here is derived from an EMBL/GenBank/DDBJ whole genome shotgun (WGS) entry which is preliminary data.</text>
</comment>
<accession>A0AAW0VTJ6</accession>
<evidence type="ECO:0000313" key="1">
    <source>
        <dbReference type="EMBL" id="KAK8719915.1"/>
    </source>
</evidence>
<evidence type="ECO:0000313" key="2">
    <source>
        <dbReference type="Proteomes" id="UP001445076"/>
    </source>
</evidence>
<protein>
    <submittedName>
        <fullName evidence="1">Uncharacterized protein</fullName>
    </submittedName>
</protein>
<gene>
    <name evidence="1" type="ORF">OTU49_013697</name>
</gene>
<keyword evidence="2" id="KW-1185">Reference proteome</keyword>
<dbReference type="EMBL" id="JARKIK010001128">
    <property type="protein sequence ID" value="KAK8719915.1"/>
    <property type="molecule type" value="Genomic_DNA"/>
</dbReference>
<dbReference type="Proteomes" id="UP001445076">
    <property type="component" value="Unassembled WGS sequence"/>
</dbReference>
<proteinExistence type="predicted"/>
<organism evidence="1 2">
    <name type="scientific">Cherax quadricarinatus</name>
    <name type="common">Australian red claw crayfish</name>
    <dbReference type="NCBI Taxonomy" id="27406"/>
    <lineage>
        <taxon>Eukaryota</taxon>
        <taxon>Metazoa</taxon>
        <taxon>Ecdysozoa</taxon>
        <taxon>Arthropoda</taxon>
        <taxon>Crustacea</taxon>
        <taxon>Multicrustacea</taxon>
        <taxon>Malacostraca</taxon>
        <taxon>Eumalacostraca</taxon>
        <taxon>Eucarida</taxon>
        <taxon>Decapoda</taxon>
        <taxon>Pleocyemata</taxon>
        <taxon>Astacidea</taxon>
        <taxon>Parastacoidea</taxon>
        <taxon>Parastacidae</taxon>
        <taxon>Cherax</taxon>
    </lineage>
</organism>